<evidence type="ECO:0000313" key="2">
    <source>
        <dbReference type="EMBL" id="EDO36188.1"/>
    </source>
</evidence>
<dbReference type="InParanoid" id="A7SJB1"/>
<dbReference type="EMBL" id="DS469676">
    <property type="protein sequence ID" value="EDO36188.1"/>
    <property type="molecule type" value="Genomic_DNA"/>
</dbReference>
<evidence type="ECO:0000259" key="1">
    <source>
        <dbReference type="PROSITE" id="PS50191"/>
    </source>
</evidence>
<name>A7SJB1_NEMVE</name>
<dbReference type="InterPro" id="IPR036273">
    <property type="entry name" value="CRAL/TRIO_N_dom_sf"/>
</dbReference>
<dbReference type="PhylomeDB" id="A7SJB1"/>
<dbReference type="eggNOG" id="ENOG502QR81">
    <property type="taxonomic scope" value="Eukaryota"/>
</dbReference>
<dbReference type="STRING" id="45351.A7SJB1"/>
<dbReference type="GO" id="GO:1902936">
    <property type="term" value="F:phosphatidylinositol bisphosphate binding"/>
    <property type="evidence" value="ECO:0000318"/>
    <property type="project" value="GO_Central"/>
</dbReference>
<reference evidence="2 3" key="1">
    <citation type="journal article" date="2007" name="Science">
        <title>Sea anemone genome reveals ancestral eumetazoan gene repertoire and genomic organization.</title>
        <authorList>
            <person name="Putnam N.H."/>
            <person name="Srivastava M."/>
            <person name="Hellsten U."/>
            <person name="Dirks B."/>
            <person name="Chapman J."/>
            <person name="Salamov A."/>
            <person name="Terry A."/>
            <person name="Shapiro H."/>
            <person name="Lindquist E."/>
            <person name="Kapitonov V.V."/>
            <person name="Jurka J."/>
            <person name="Genikhovich G."/>
            <person name="Grigoriev I.V."/>
            <person name="Lucas S.M."/>
            <person name="Steele R.E."/>
            <person name="Finnerty J.R."/>
            <person name="Technau U."/>
            <person name="Martindale M.Q."/>
            <person name="Rokhsar D.S."/>
        </authorList>
    </citation>
    <scope>NUCLEOTIDE SEQUENCE [LARGE SCALE GENOMIC DNA]</scope>
    <source>
        <strain evidence="3">CH2 X CH6</strain>
    </source>
</reference>
<dbReference type="CDD" id="cd00170">
    <property type="entry name" value="SEC14"/>
    <property type="match status" value="1"/>
</dbReference>
<organism evidence="2 3">
    <name type="scientific">Nematostella vectensis</name>
    <name type="common">Starlet sea anemone</name>
    <dbReference type="NCBI Taxonomy" id="45351"/>
    <lineage>
        <taxon>Eukaryota</taxon>
        <taxon>Metazoa</taxon>
        <taxon>Cnidaria</taxon>
        <taxon>Anthozoa</taxon>
        <taxon>Hexacorallia</taxon>
        <taxon>Actiniaria</taxon>
        <taxon>Edwardsiidae</taxon>
        <taxon>Nematostella</taxon>
    </lineage>
</organism>
<feature type="domain" description="CRAL-TRIO" evidence="1">
    <location>
        <begin position="68"/>
        <end position="227"/>
    </location>
</feature>
<dbReference type="PANTHER" id="PTHR10174:SF208">
    <property type="entry name" value="CRAL-TRIO DOMAIN-CONTAINING PROTEIN DDB_G0278031"/>
    <property type="match status" value="1"/>
</dbReference>
<dbReference type="KEGG" id="nve:5507634"/>
<dbReference type="SUPFAM" id="SSF46938">
    <property type="entry name" value="CRAL/TRIO N-terminal domain"/>
    <property type="match status" value="1"/>
</dbReference>
<keyword evidence="3" id="KW-1185">Reference proteome</keyword>
<accession>A7SJB1</accession>
<dbReference type="InterPro" id="IPR036865">
    <property type="entry name" value="CRAL-TRIO_dom_sf"/>
</dbReference>
<dbReference type="Gene3D" id="3.40.525.10">
    <property type="entry name" value="CRAL-TRIO lipid binding domain"/>
    <property type="match status" value="1"/>
</dbReference>
<dbReference type="PROSITE" id="PS50191">
    <property type="entry name" value="CRAL_TRIO"/>
    <property type="match status" value="1"/>
</dbReference>
<dbReference type="Pfam" id="PF00650">
    <property type="entry name" value="CRAL_TRIO"/>
    <property type="match status" value="1"/>
</dbReference>
<dbReference type="InterPro" id="IPR001251">
    <property type="entry name" value="CRAL-TRIO_dom"/>
</dbReference>
<proteinExistence type="predicted"/>
<evidence type="ECO:0000313" key="3">
    <source>
        <dbReference type="Proteomes" id="UP000001593"/>
    </source>
</evidence>
<dbReference type="PANTHER" id="PTHR10174">
    <property type="entry name" value="ALPHA-TOCOPHEROL TRANSFER PROTEIN-RELATED"/>
    <property type="match status" value="1"/>
</dbReference>
<dbReference type="SUPFAM" id="SSF52087">
    <property type="entry name" value="CRAL/TRIO domain"/>
    <property type="match status" value="1"/>
</dbReference>
<dbReference type="HOGENOM" id="CLU_1207427_0_0_1"/>
<protein>
    <recommendedName>
        <fullName evidence="1">CRAL-TRIO domain-containing protein</fullName>
    </recommendedName>
</protein>
<feature type="non-terminal residue" evidence="2">
    <location>
        <position position="230"/>
    </location>
</feature>
<dbReference type="SMART" id="SM00516">
    <property type="entry name" value="SEC14"/>
    <property type="match status" value="1"/>
</dbReference>
<sequence length="230" mass="25661">PFDQQAISVFLTQVNDSRELTGLSPVDTSTAIKYLLASDYDAPKAIKLYLSCMRQRKAYKLDNVSPYTRCIQKELSSGKLTVLPIRDETEPTVVLVNVSLHDPGTSDPVTAIQAISFQLDEATLSPITQKNGIEIIMDMSDSAFSNIDMDLSRRFLDIMQGGYPAKLNHVFIVSPPLWMRASLRFLLGFLSVKTREKIEIVSPRQLTERLPLTSVPVSLGGLAHVRHQAW</sequence>
<dbReference type="OMA" id="FMKAWKV"/>
<gene>
    <name evidence="2" type="ORF">NEMVEDRAFT_v1g13034</name>
</gene>
<dbReference type="Proteomes" id="UP000001593">
    <property type="component" value="Unassembled WGS sequence"/>
</dbReference>
<dbReference type="AlphaFoldDB" id="A7SJB1"/>
<feature type="non-terminal residue" evidence="2">
    <location>
        <position position="1"/>
    </location>
</feature>